<dbReference type="GO" id="GO:0005840">
    <property type="term" value="C:ribosome"/>
    <property type="evidence" value="ECO:0007669"/>
    <property type="project" value="UniProtKB-KW"/>
</dbReference>
<dbReference type="SUPFAM" id="SSF57829">
    <property type="entry name" value="Zn-binding ribosomal proteins"/>
    <property type="match status" value="1"/>
</dbReference>
<keyword evidence="2 5" id="KW-0689">Ribosomal protein</keyword>
<dbReference type="InterPro" id="IPR044957">
    <property type="entry name" value="Ribosomal_bL32_bact"/>
</dbReference>
<dbReference type="PANTHER" id="PTHR35534:SF1">
    <property type="entry name" value="LARGE RIBOSOMAL SUBUNIT PROTEIN BL32"/>
    <property type="match status" value="1"/>
</dbReference>
<gene>
    <name evidence="5 6" type="primary">rpmF</name>
    <name evidence="6" type="ORF">ACFSSA_08870</name>
</gene>
<dbReference type="RefSeq" id="WP_386820074.1">
    <property type="nucleotide sequence ID" value="NZ_JBHUIT010000016.1"/>
</dbReference>
<comment type="caution">
    <text evidence="6">The sequence shown here is derived from an EMBL/GenBank/DDBJ whole genome shotgun (WGS) entry which is preliminary data.</text>
</comment>
<organism evidence="6 7">
    <name type="scientific">Luteolibacter algae</name>
    <dbReference type="NCBI Taxonomy" id="454151"/>
    <lineage>
        <taxon>Bacteria</taxon>
        <taxon>Pseudomonadati</taxon>
        <taxon>Verrucomicrobiota</taxon>
        <taxon>Verrucomicrobiia</taxon>
        <taxon>Verrucomicrobiales</taxon>
        <taxon>Verrucomicrobiaceae</taxon>
        <taxon>Luteolibacter</taxon>
    </lineage>
</organism>
<evidence type="ECO:0000256" key="4">
    <source>
        <dbReference type="ARBA" id="ARBA00035178"/>
    </source>
</evidence>
<dbReference type="InterPro" id="IPR002677">
    <property type="entry name" value="Ribosomal_bL32"/>
</dbReference>
<dbReference type="Proteomes" id="UP001597375">
    <property type="component" value="Unassembled WGS sequence"/>
</dbReference>
<evidence type="ECO:0000256" key="5">
    <source>
        <dbReference type="HAMAP-Rule" id="MF_00340"/>
    </source>
</evidence>
<proteinExistence type="inferred from homology"/>
<reference evidence="7" key="1">
    <citation type="journal article" date="2019" name="Int. J. Syst. Evol. Microbiol.">
        <title>The Global Catalogue of Microorganisms (GCM) 10K type strain sequencing project: providing services to taxonomists for standard genome sequencing and annotation.</title>
        <authorList>
            <consortium name="The Broad Institute Genomics Platform"/>
            <consortium name="The Broad Institute Genome Sequencing Center for Infectious Disease"/>
            <person name="Wu L."/>
            <person name="Ma J."/>
        </authorList>
    </citation>
    <scope>NUCLEOTIDE SEQUENCE [LARGE SCALE GENOMIC DNA]</scope>
    <source>
        <strain evidence="7">CGMCC 4.7106</strain>
    </source>
</reference>
<keyword evidence="7" id="KW-1185">Reference proteome</keyword>
<keyword evidence="3 5" id="KW-0687">Ribonucleoprotein</keyword>
<dbReference type="InterPro" id="IPR011332">
    <property type="entry name" value="Ribosomal_zn-bd"/>
</dbReference>
<name>A0ABW5D876_9BACT</name>
<dbReference type="EMBL" id="JBHUIT010000016">
    <property type="protein sequence ID" value="MFD2256785.1"/>
    <property type="molecule type" value="Genomic_DNA"/>
</dbReference>
<dbReference type="Pfam" id="PF01783">
    <property type="entry name" value="Ribosomal_L32p"/>
    <property type="match status" value="1"/>
</dbReference>
<evidence type="ECO:0000313" key="6">
    <source>
        <dbReference type="EMBL" id="MFD2256785.1"/>
    </source>
</evidence>
<dbReference type="NCBIfam" id="TIGR01031">
    <property type="entry name" value="rpmF_bact"/>
    <property type="match status" value="1"/>
</dbReference>
<protein>
    <recommendedName>
        <fullName evidence="4 5">Large ribosomal subunit protein bL32</fullName>
    </recommendedName>
</protein>
<sequence length="93" mass="10271">MVYLLPPATKAQTNGQPSMTSRVSTIKLNLFTTMAVPKRRQSKSRQKMRRGANRWKAPIFSTCSDCGASIPSHIACPSCGTYRGRKVLEVEAL</sequence>
<evidence type="ECO:0000313" key="7">
    <source>
        <dbReference type="Proteomes" id="UP001597375"/>
    </source>
</evidence>
<evidence type="ECO:0000256" key="1">
    <source>
        <dbReference type="ARBA" id="ARBA00008560"/>
    </source>
</evidence>
<evidence type="ECO:0000256" key="3">
    <source>
        <dbReference type="ARBA" id="ARBA00023274"/>
    </source>
</evidence>
<evidence type="ECO:0000256" key="2">
    <source>
        <dbReference type="ARBA" id="ARBA00022980"/>
    </source>
</evidence>
<comment type="similarity">
    <text evidence="1 5">Belongs to the bacterial ribosomal protein bL32 family.</text>
</comment>
<accession>A0ABW5D876</accession>
<dbReference type="PANTHER" id="PTHR35534">
    <property type="entry name" value="50S RIBOSOMAL PROTEIN L32"/>
    <property type="match status" value="1"/>
</dbReference>
<dbReference type="HAMAP" id="MF_00340">
    <property type="entry name" value="Ribosomal_bL32"/>
    <property type="match status" value="1"/>
</dbReference>